<dbReference type="EMBL" id="JBHRSF010000064">
    <property type="protein sequence ID" value="MFC2996345.1"/>
    <property type="molecule type" value="Genomic_DNA"/>
</dbReference>
<evidence type="ECO:0000313" key="3">
    <source>
        <dbReference type="Proteomes" id="UP000240957"/>
    </source>
</evidence>
<dbReference type="AlphaFoldDB" id="A0A371YJX5"/>
<dbReference type="RefSeq" id="WP_107009988.1">
    <property type="nucleotide sequence ID" value="NZ_JBHRSF010000064.1"/>
</dbReference>
<reference evidence="1" key="4">
    <citation type="submission" date="2024-09" db="EMBL/GenBank/DDBJ databases">
        <authorList>
            <person name="Sun Q."/>
            <person name="Mori K."/>
        </authorList>
    </citation>
    <scope>NUCLEOTIDE SEQUENCE</scope>
    <source>
        <strain evidence="1">KCTC 62575</strain>
    </source>
</reference>
<dbReference type="OrthoDB" id="6701905at2"/>
<sequence>MSTTNSPASRLRSQKIDGGRVRCVVYLPKQEFEEIQKISNATGTSQSNVIAQFYFQGKNANEKQED</sequence>
<reference evidence="2 3" key="2">
    <citation type="submission" date="2018-08" db="EMBL/GenBank/DDBJ databases">
        <title>The draft genome of Acinetobacter sichuanensis strain WCHAc060041.</title>
        <authorList>
            <person name="Qin J."/>
            <person name="Feng Y."/>
            <person name="Zong Z."/>
        </authorList>
    </citation>
    <scope>NUCLEOTIDE SEQUENCE [LARGE SCALE GENOMIC DNA]</scope>
    <source>
        <strain evidence="2 3">WCHAc060041</strain>
    </source>
</reference>
<organism evidence="2 3">
    <name type="scientific">Acinetobacter sichuanensis</name>
    <dbReference type="NCBI Taxonomy" id="2136183"/>
    <lineage>
        <taxon>Bacteria</taxon>
        <taxon>Pseudomonadati</taxon>
        <taxon>Pseudomonadota</taxon>
        <taxon>Gammaproteobacteria</taxon>
        <taxon>Moraxellales</taxon>
        <taxon>Moraxellaceae</taxon>
        <taxon>Acinetobacter</taxon>
    </lineage>
</organism>
<accession>A0A371YJX5</accession>
<dbReference type="EMBL" id="PYIX02000057">
    <property type="protein sequence ID" value="RFC81765.1"/>
    <property type="molecule type" value="Genomic_DNA"/>
</dbReference>
<protein>
    <submittedName>
        <fullName evidence="2">Uncharacterized protein</fullName>
    </submittedName>
</protein>
<gene>
    <name evidence="1" type="ORF">ACFODO_13910</name>
    <name evidence="2" type="ORF">C9E89_020055</name>
</gene>
<name>A0A371YJX5_9GAMM</name>
<dbReference type="Proteomes" id="UP001595455">
    <property type="component" value="Unassembled WGS sequence"/>
</dbReference>
<proteinExistence type="predicted"/>
<evidence type="ECO:0000313" key="2">
    <source>
        <dbReference type="EMBL" id="RFC81765.1"/>
    </source>
</evidence>
<reference evidence="1" key="1">
    <citation type="journal article" date="2014" name="Int. J. Syst. Evol. Microbiol.">
        <title>Complete genome of a new Firmicutes species belonging to the dominant human colonic microbiota ('Ruminococcus bicirculans') reveals two chromosomes and a selective capacity to utilize plant glucans.</title>
        <authorList>
            <consortium name="NISC Comparative Sequencing Program"/>
            <person name="Wegmann U."/>
            <person name="Louis P."/>
            <person name="Goesmann A."/>
            <person name="Henrissat B."/>
            <person name="Duncan S.H."/>
            <person name="Flint H.J."/>
        </authorList>
    </citation>
    <scope>NUCLEOTIDE SEQUENCE</scope>
    <source>
        <strain evidence="1">KCTC 62575</strain>
    </source>
</reference>
<dbReference type="Proteomes" id="UP000240957">
    <property type="component" value="Unassembled WGS sequence"/>
</dbReference>
<evidence type="ECO:0000313" key="1">
    <source>
        <dbReference type="EMBL" id="MFC2996345.1"/>
    </source>
</evidence>
<reference evidence="4" key="3">
    <citation type="journal article" date="2019" name="Int. J. Syst. Evol. Microbiol.">
        <title>The Global Catalogue of Microorganisms (GCM) 10K type strain sequencing project: providing services to taxonomists for standard genome sequencing and annotation.</title>
        <authorList>
            <consortium name="The Broad Institute Genomics Platform"/>
            <consortium name="The Broad Institute Genome Sequencing Center for Infectious Disease"/>
            <person name="Wu L."/>
            <person name="Ma J."/>
        </authorList>
    </citation>
    <scope>NUCLEOTIDE SEQUENCE [LARGE SCALE GENOMIC DNA]</scope>
    <source>
        <strain evidence="4">KCTC 62575</strain>
    </source>
</reference>
<evidence type="ECO:0000313" key="4">
    <source>
        <dbReference type="Proteomes" id="UP001595455"/>
    </source>
</evidence>
<keyword evidence="4" id="KW-1185">Reference proteome</keyword>
<comment type="caution">
    <text evidence="2">The sequence shown here is derived from an EMBL/GenBank/DDBJ whole genome shotgun (WGS) entry which is preliminary data.</text>
</comment>